<dbReference type="STRING" id="121845.A0A3Q0J7Y9"/>
<feature type="region of interest" description="Disordered" evidence="1">
    <location>
        <begin position="41"/>
        <end position="73"/>
    </location>
</feature>
<name>A0A3Q0J7Y9_DIACI</name>
<gene>
    <name evidence="3" type="primary">LOC103516334</name>
</gene>
<dbReference type="GO" id="GO:0030001">
    <property type="term" value="P:metal ion transport"/>
    <property type="evidence" value="ECO:0007669"/>
    <property type="project" value="TreeGrafter"/>
</dbReference>
<accession>A0A3Q0J7Y9</accession>
<dbReference type="AlphaFoldDB" id="A0A3Q0J7Y9"/>
<dbReference type="PANTHER" id="PTHR13800:SF1">
    <property type="entry name" value="TRANSIENT RECEPTOR POTENTIAL CATION CHANNEL TRPM"/>
    <property type="match status" value="1"/>
</dbReference>
<dbReference type="GeneID" id="103516334"/>
<protein>
    <submittedName>
        <fullName evidence="3">Transient receptor potential channel-like isoform X1</fullName>
    </submittedName>
</protein>
<dbReference type="RefSeq" id="XP_026684566.1">
    <property type="nucleotide sequence ID" value="XM_026828765.1"/>
</dbReference>
<organism evidence="2 3">
    <name type="scientific">Diaphorina citri</name>
    <name type="common">Asian citrus psyllid</name>
    <dbReference type="NCBI Taxonomy" id="121845"/>
    <lineage>
        <taxon>Eukaryota</taxon>
        <taxon>Metazoa</taxon>
        <taxon>Ecdysozoa</taxon>
        <taxon>Arthropoda</taxon>
        <taxon>Hexapoda</taxon>
        <taxon>Insecta</taxon>
        <taxon>Pterygota</taxon>
        <taxon>Neoptera</taxon>
        <taxon>Paraneoptera</taxon>
        <taxon>Hemiptera</taxon>
        <taxon>Sternorrhyncha</taxon>
        <taxon>Psylloidea</taxon>
        <taxon>Psyllidae</taxon>
        <taxon>Diaphorininae</taxon>
        <taxon>Diaphorina</taxon>
    </lineage>
</organism>
<dbReference type="GO" id="GO:0005261">
    <property type="term" value="F:monoatomic cation channel activity"/>
    <property type="evidence" value="ECO:0007669"/>
    <property type="project" value="TreeGrafter"/>
</dbReference>
<dbReference type="PANTHER" id="PTHR13800">
    <property type="entry name" value="TRANSIENT RECEPTOR POTENTIAL CATION CHANNEL, SUBFAMILY M, MEMBER 6"/>
    <property type="match status" value="1"/>
</dbReference>
<keyword evidence="2" id="KW-1185">Reference proteome</keyword>
<sequence length="123" mass="13827">MGGLRTRKHTNVKVIMGLLCPFYIARLEFKSKEELQLMPQTEEEHLYGLEDDNDNDSVENGTTHNPQHRNTEADVENSPIFNSVFSPLLPSTNNASIASLHCWLFGTIFLKCISSSNSLTLIC</sequence>
<dbReference type="PaxDb" id="121845-A0A3Q0J7Y9"/>
<evidence type="ECO:0000313" key="2">
    <source>
        <dbReference type="Proteomes" id="UP000079169"/>
    </source>
</evidence>
<dbReference type="KEGG" id="dci:103516334"/>
<reference evidence="3" key="1">
    <citation type="submission" date="2025-08" db="UniProtKB">
        <authorList>
            <consortium name="RefSeq"/>
        </authorList>
    </citation>
    <scope>IDENTIFICATION</scope>
</reference>
<dbReference type="Proteomes" id="UP000079169">
    <property type="component" value="Unplaced"/>
</dbReference>
<evidence type="ECO:0000256" key="1">
    <source>
        <dbReference type="SAM" id="MobiDB-lite"/>
    </source>
</evidence>
<dbReference type="InterPro" id="IPR050927">
    <property type="entry name" value="TRPM"/>
</dbReference>
<proteinExistence type="predicted"/>
<evidence type="ECO:0000313" key="3">
    <source>
        <dbReference type="RefSeq" id="XP_026684566.1"/>
    </source>
</evidence>
<dbReference type="GO" id="GO:0005886">
    <property type="term" value="C:plasma membrane"/>
    <property type="evidence" value="ECO:0007669"/>
    <property type="project" value="TreeGrafter"/>
</dbReference>